<dbReference type="EMBL" id="AC004654">
    <property type="status" value="NOT_ANNOTATED_CDS"/>
    <property type="molecule type" value="Genomic_DNA"/>
</dbReference>
<dbReference type="SMART" id="SM00408">
    <property type="entry name" value="IGc2"/>
    <property type="match status" value="3"/>
</dbReference>
<dbReference type="ExpressionAtlas" id="M0QX68">
    <property type="expression patterns" value="baseline and differential"/>
</dbReference>
<dbReference type="SUPFAM" id="SSF48726">
    <property type="entry name" value="Immunoglobulin"/>
    <property type="match status" value="4"/>
</dbReference>
<dbReference type="CDD" id="cd20948">
    <property type="entry name" value="IgC2_CEACAM5-like"/>
    <property type="match status" value="1"/>
</dbReference>
<keyword evidence="5" id="KW-0393">Immunoglobulin domain</keyword>
<dbReference type="Antibodypedia" id="21555">
    <property type="antibodies" value="146 antibodies from 26 providers"/>
</dbReference>
<gene>
    <name evidence="9" type="primary">PSG3</name>
</gene>
<reference evidence="9 10" key="2">
    <citation type="journal article" date="2004" name="Nature">
        <title>The DNA sequence and biology of human chromosome 19.</title>
        <authorList>
            <person name="Grimwood J."/>
            <person name="Gordon L.A."/>
            <person name="Olsen A."/>
            <person name="Terry A."/>
            <person name="Schmutz J."/>
            <person name="Lamerdin J."/>
            <person name="Hellsten U."/>
            <person name="Goodstein D."/>
            <person name="Couronne O."/>
            <person name="Tran-Gyamfi M."/>
            <person name="Aerts A."/>
            <person name="Altherr M."/>
            <person name="Ashworth L."/>
            <person name="Bajorek E."/>
            <person name="Black S."/>
            <person name="Branscomb E."/>
            <person name="Caenepeel S."/>
            <person name="Carrano A."/>
            <person name="Caoile C."/>
            <person name="Chan Y.M."/>
            <person name="Christensen M."/>
            <person name="Cleland C.A."/>
            <person name="Copeland A."/>
            <person name="Dalin E."/>
            <person name="Dehal P."/>
            <person name="Denys M."/>
            <person name="Detter J.C."/>
            <person name="Escobar J."/>
            <person name="Flowers D."/>
            <person name="Fotopulos D."/>
            <person name="Garcia C."/>
            <person name="Georgescu A.M."/>
            <person name="Glavina T."/>
            <person name="Gomez M."/>
            <person name="Gonzales E."/>
            <person name="Groza M."/>
            <person name="Hammon N."/>
            <person name="Hawkins T."/>
            <person name="Haydu L."/>
            <person name="Ho I."/>
            <person name="Huang W."/>
            <person name="Israni S."/>
            <person name="Jett J."/>
            <person name="Kadner K."/>
            <person name="Kimball H."/>
            <person name="Kobayashi A."/>
            <person name="Larionov V."/>
            <person name="Leem S.H."/>
            <person name="Lopez F."/>
            <person name="Lou Y."/>
            <person name="Lowry S."/>
            <person name="Malfatti S."/>
            <person name="Martinez D."/>
            <person name="McCready P."/>
            <person name="Medina C."/>
            <person name="Morgan J."/>
            <person name="Nelson K."/>
            <person name="Nolan M."/>
            <person name="Ovcharenko I."/>
            <person name="Pitluck S."/>
            <person name="Pollard M."/>
            <person name="Popkie A.P."/>
            <person name="Predki P."/>
            <person name="Quan G."/>
            <person name="Ramirez L."/>
            <person name="Rash S."/>
            <person name="Retterer J."/>
            <person name="Rodriguez A."/>
            <person name="Rogers S."/>
            <person name="Salamov A."/>
            <person name="Salazar A."/>
            <person name="She X."/>
            <person name="Smith D."/>
            <person name="Slezak T."/>
            <person name="Solovyev V."/>
            <person name="Thayer N."/>
            <person name="Tice H."/>
            <person name="Tsai M."/>
            <person name="Ustaszewska A."/>
            <person name="Vo N."/>
            <person name="Wagner M."/>
            <person name="Wheeler J."/>
            <person name="Wu K."/>
            <person name="Xie G."/>
            <person name="Yang J."/>
            <person name="Dubchak I."/>
            <person name="Furey T.S."/>
            <person name="DeJong P."/>
            <person name="Dickson M."/>
            <person name="Gordon D."/>
            <person name="Eichler E.E."/>
            <person name="Pennacchio L.A."/>
            <person name="Richardson P."/>
            <person name="Stubbs L."/>
            <person name="Rokhsar D.S."/>
            <person name="Myers R.M."/>
            <person name="Rubin E.M."/>
            <person name="Lucas S.M."/>
        </authorList>
    </citation>
    <scope>NUCLEOTIDE SEQUENCE [LARGE SCALE GENOMIC DNA]</scope>
</reference>
<sequence length="475" mass="53910">MGPLSAPPCTQRITWKGLLLTALLLNFWNLPTTAQVTIEAEPTKVSKGKDVLLLVHNLPQNLAGYIWYKGQMKDLYHYITSYVVDGQIIIYGPAYSGRETVYSNASLLIQNVTREDAGSYTLHIVKRGDGTRGETGHFTFTLYLETPKPSISSSNLYPREDMEAVSLTCDPETPDASYLWWMNGQSLPMTHSLQLSKNKRTLFLFGVTKYTAGPYECEIRNPVSASRSDPVTLNLLPKLPKPYITINNLNPRENKDVLAFTCEPKSENYTYIWWLNGQSLPVSPRVKRPIENRILILPSVTRNETGPYQCEIQDRYGGIRSYPVTLNVLYGPDLPRIYPSFTYYHSGENLYLSCFADSNPPAEYSWTINGKFQLSGQKLFIPQITTKHSGLYACSVRNSATGMESSKSMTVKVSDSCFHSSSKYLPSATVQNCFLFKEIYEKTLTRTLEYKFLITSRSYHWTKNFQNFNEQADTS</sequence>
<feature type="domain" description="Ig-like" evidence="8">
    <location>
        <begin position="147"/>
        <end position="234"/>
    </location>
</feature>
<dbReference type="CDD" id="cd05774">
    <property type="entry name" value="IgV_CEACAM_D1"/>
    <property type="match status" value="1"/>
</dbReference>
<evidence type="ECO:0000256" key="4">
    <source>
        <dbReference type="ARBA" id="ARBA00023180"/>
    </source>
</evidence>
<protein>
    <submittedName>
        <fullName evidence="9">Pregnancy specific beta-1-glycoprotein 3</fullName>
    </submittedName>
</protein>
<dbReference type="Pfam" id="PF13927">
    <property type="entry name" value="Ig_3"/>
    <property type="match status" value="2"/>
</dbReference>
<evidence type="ECO:0000313" key="10">
    <source>
        <dbReference type="Proteomes" id="UP000005640"/>
    </source>
</evidence>
<accession>M0QX68</accession>
<keyword evidence="10" id="KW-1185">Reference proteome</keyword>
<feature type="chain" id="PRO_5004005277" evidence="7">
    <location>
        <begin position="35"/>
        <end position="475"/>
    </location>
</feature>
<dbReference type="InterPro" id="IPR013783">
    <property type="entry name" value="Ig-like_fold"/>
</dbReference>
<evidence type="ECO:0007829" key="11">
    <source>
        <dbReference type="PeptideAtlas" id="M0QX68"/>
    </source>
</evidence>
<evidence type="ECO:0007829" key="12">
    <source>
        <dbReference type="ProteomicsDB" id="M0QX68"/>
    </source>
</evidence>
<keyword evidence="4" id="KW-0325">Glycoprotein</keyword>
<dbReference type="ChiTaRS" id="PSG3">
    <property type="organism name" value="human"/>
</dbReference>
<feature type="signal peptide" evidence="7">
    <location>
        <begin position="1"/>
        <end position="34"/>
    </location>
</feature>
<dbReference type="OpenTargets" id="ENSG00000221826"/>
<dbReference type="InterPro" id="IPR003598">
    <property type="entry name" value="Ig_sub2"/>
</dbReference>
<dbReference type="Proteomes" id="UP000005640">
    <property type="component" value="Chromosome 19"/>
</dbReference>
<dbReference type="Pfam" id="PF13895">
    <property type="entry name" value="Ig_2"/>
    <property type="match status" value="1"/>
</dbReference>
<dbReference type="PANTHER" id="PTHR44427:SF12">
    <property type="entry name" value="PREGNANCY-SPECIFIC BETA-1-GLYCOPROTEIN 3"/>
    <property type="match status" value="1"/>
</dbReference>
<feature type="domain" description="Ig-like" evidence="8">
    <location>
        <begin position="335"/>
        <end position="410"/>
    </location>
</feature>
<evidence type="ECO:0000256" key="3">
    <source>
        <dbReference type="ARBA" id="ARBA00023157"/>
    </source>
</evidence>
<dbReference type="MassIVE" id="M0QX68"/>
<reference evidence="9" key="5">
    <citation type="submission" date="2025-09" db="UniProtKB">
        <authorList>
            <consortium name="Ensembl"/>
        </authorList>
    </citation>
    <scope>IDENTIFICATION</scope>
</reference>
<organism evidence="9 10">
    <name type="scientific">Homo sapiens</name>
    <name type="common">Human</name>
    <dbReference type="NCBI Taxonomy" id="9606"/>
    <lineage>
        <taxon>Eukaryota</taxon>
        <taxon>Metazoa</taxon>
        <taxon>Chordata</taxon>
        <taxon>Craniata</taxon>
        <taxon>Vertebrata</taxon>
        <taxon>Euteleostomi</taxon>
        <taxon>Mammalia</taxon>
        <taxon>Eutheria</taxon>
        <taxon>Euarchontoglires</taxon>
        <taxon>Primates</taxon>
        <taxon>Haplorrhini</taxon>
        <taxon>Catarrhini</taxon>
        <taxon>Hominidae</taxon>
        <taxon>Homo</taxon>
    </lineage>
</organism>
<dbReference type="OrthoDB" id="9050348at2759"/>
<dbReference type="UCSC" id="uc060zih.1">
    <property type="organism name" value="human"/>
</dbReference>
<evidence type="ECO:0000313" key="9">
    <source>
        <dbReference type="Ensembl" id="ENSP00000468936.1"/>
    </source>
</evidence>
<evidence type="ECO:0000259" key="8">
    <source>
        <dbReference type="PROSITE" id="PS50835"/>
    </source>
</evidence>
<evidence type="ECO:0000256" key="2">
    <source>
        <dbReference type="ARBA" id="ARBA00022737"/>
    </source>
</evidence>
<dbReference type="Ensembl" id="ENST00000595140.5">
    <property type="protein sequence ID" value="ENSP00000468936.1"/>
    <property type="gene ID" value="ENSG00000221826.10"/>
</dbReference>
<dbReference type="PhylomeDB" id="M0QX68"/>
<name>M0QX68_HUMAN</name>
<dbReference type="Bgee" id="ENSG00000221826">
    <property type="expression patterns" value="Expressed in placenta and 76 other cell types or tissues"/>
</dbReference>
<comment type="similarity">
    <text evidence="6">Belongs to the immunoglobulin superfamily. CEA family.</text>
</comment>
<dbReference type="VEuPathDB" id="HostDB:ENSG00000221826"/>
<dbReference type="Pfam" id="PF07686">
    <property type="entry name" value="V-set"/>
    <property type="match status" value="1"/>
</dbReference>
<dbReference type="InterPro" id="IPR007110">
    <property type="entry name" value="Ig-like_dom"/>
</dbReference>
<dbReference type="PROSITE" id="PS50835">
    <property type="entry name" value="IG_LIKE"/>
    <property type="match status" value="3"/>
</dbReference>
<dbReference type="FunFam" id="2.60.40.10:FF:000244">
    <property type="entry name" value="carcinoembryonic antigen-related cell adhesion molecule 16"/>
    <property type="match status" value="2"/>
</dbReference>
<keyword evidence="1 7" id="KW-0732">Signal</keyword>
<dbReference type="InterPro" id="IPR013106">
    <property type="entry name" value="Ig_V-set"/>
</dbReference>
<reference evidence="9" key="4">
    <citation type="submission" date="2025-08" db="UniProtKB">
        <authorList>
            <consortium name="Ensembl"/>
        </authorList>
    </citation>
    <scope>IDENTIFICATION</scope>
</reference>
<dbReference type="CDD" id="cd05740">
    <property type="entry name" value="IgI_hCEACAM_2_4_6_like"/>
    <property type="match status" value="1"/>
</dbReference>
<dbReference type="PANTHER" id="PTHR44427">
    <property type="entry name" value="CARCINOEMBRYONIC ANTIGEN-RELATED CELL ADHESION MOLECULE 19"/>
    <property type="match status" value="1"/>
</dbReference>
<dbReference type="FunFam" id="2.60.40.10:FF:000340">
    <property type="entry name" value="Carcinoembryonic antigen-related cell adhesion molecule 1"/>
    <property type="match status" value="1"/>
</dbReference>
<dbReference type="AlphaFoldDB" id="M0QX68"/>
<dbReference type="Gene3D" id="2.60.40.10">
    <property type="entry name" value="Immunoglobulins"/>
    <property type="match status" value="4"/>
</dbReference>
<dbReference type="SMART" id="SM00409">
    <property type="entry name" value="IG"/>
    <property type="match status" value="4"/>
</dbReference>
<proteinExistence type="evidence at protein level"/>
<keyword evidence="11 12" id="KW-1267">Proteomics identification</keyword>
<dbReference type="InterPro" id="IPR036179">
    <property type="entry name" value="Ig-like_dom_sf"/>
</dbReference>
<dbReference type="InterPro" id="IPR003599">
    <property type="entry name" value="Ig_sub"/>
</dbReference>
<evidence type="ECO:0000256" key="1">
    <source>
        <dbReference type="ARBA" id="ARBA00022729"/>
    </source>
</evidence>
<reference evidence="9 10" key="3">
    <citation type="journal article" date="2004" name="Nature">
        <title>Finishing the euchromatic sequence of the human genome.</title>
        <authorList>
            <consortium name="International Human Genome Sequencing Consortium"/>
        </authorList>
    </citation>
    <scope>NUCLEOTIDE SEQUENCE [LARGE SCALE GENOMIC DNA]</scope>
</reference>
<keyword evidence="2" id="KW-0677">Repeat</keyword>
<evidence type="ECO:0000256" key="5">
    <source>
        <dbReference type="ARBA" id="ARBA00023319"/>
    </source>
</evidence>
<feature type="domain" description="Ig-like" evidence="8">
    <location>
        <begin position="240"/>
        <end position="327"/>
    </location>
</feature>
<keyword evidence="3" id="KW-1015">Disulfide bond</keyword>
<reference evidence="9 10" key="1">
    <citation type="journal article" date="2001" name="Nature">
        <title>Initial sequencing and analysis of the human genome.</title>
        <authorList>
            <consortium name="International Human Genome Sequencing Consortium"/>
            <person name="Lander E.S."/>
            <person name="Linton L.M."/>
            <person name="Birren B."/>
            <person name="Nusbaum C."/>
            <person name="Zody M.C."/>
            <person name="Baldwin J."/>
            <person name="Devon K."/>
            <person name="Dewar K."/>
            <person name="Doyle M."/>
            <person name="FitzHugh W."/>
            <person name="Funke R."/>
            <person name="Gage D."/>
            <person name="Harris K."/>
            <person name="Heaford A."/>
            <person name="Howland J."/>
            <person name="Kann L."/>
            <person name="Lehoczky J."/>
            <person name="LeVine R."/>
            <person name="McEwan P."/>
            <person name="McKernan K."/>
            <person name="Meldrim J."/>
            <person name="Mesirov J.P."/>
            <person name="Miranda C."/>
            <person name="Morris W."/>
            <person name="Naylor J."/>
            <person name="Raymond C."/>
            <person name="Rosetti M."/>
            <person name="Santos R."/>
            <person name="Sheridan A."/>
            <person name="Sougnez C."/>
            <person name="Stange-Thomann N."/>
            <person name="Stojanovic N."/>
            <person name="Subramanian A."/>
            <person name="Wyman D."/>
            <person name="Rogers J."/>
            <person name="Sulston J."/>
            <person name="Ainscough R."/>
            <person name="Beck S."/>
            <person name="Bentley D."/>
            <person name="Burton J."/>
            <person name="Clee C."/>
            <person name="Carter N."/>
            <person name="Coulson A."/>
            <person name="Deadman R."/>
            <person name="Deloukas P."/>
            <person name="Dunham A."/>
            <person name="Dunham I."/>
            <person name="Durbin R."/>
            <person name="French L."/>
            <person name="Grafham D."/>
            <person name="Gregory S."/>
            <person name="Hubbard T."/>
            <person name="Humphray S."/>
            <person name="Hunt A."/>
            <person name="Jones M."/>
            <person name="Lloyd C."/>
            <person name="McMurray A."/>
            <person name="Matthews L."/>
            <person name="Mercer S."/>
            <person name="Milne S."/>
            <person name="Mullikin J.C."/>
            <person name="Mungall A."/>
            <person name="Plumb R."/>
            <person name="Ross M."/>
            <person name="Shownkeen R."/>
            <person name="Sims S."/>
            <person name="Waterston R.H."/>
            <person name="Wilson R.K."/>
            <person name="Hillier L.W."/>
            <person name="McPherson J.D."/>
            <person name="Marra M.A."/>
            <person name="Mardis E.R."/>
            <person name="Fulton L.A."/>
            <person name="Chinwalla A.T."/>
            <person name="Pepin K.H."/>
            <person name="Gish W.R."/>
            <person name="Chissoe S.L."/>
            <person name="Wendl M.C."/>
            <person name="Delehaunty K.D."/>
            <person name="Miner T.L."/>
            <person name="Delehaunty A."/>
            <person name="Kramer J.B."/>
            <person name="Cook L.L."/>
            <person name="Fulton R.S."/>
            <person name="Johnson D.L."/>
            <person name="Minx P.J."/>
            <person name="Clifton S.W."/>
            <person name="Hawkins T."/>
            <person name="Branscomb E."/>
            <person name="Predki P."/>
            <person name="Richardson P."/>
            <person name="Wenning S."/>
            <person name="Slezak T."/>
            <person name="Doggett N."/>
            <person name="Cheng J.F."/>
            <person name="Olsen A."/>
            <person name="Lucas S."/>
            <person name="Elkin C."/>
            <person name="Uberbacher E."/>
            <person name="Frazier M."/>
            <person name="Gibbs R.A."/>
            <person name="Muzny D.M."/>
            <person name="Scherer S.E."/>
            <person name="Bouck J.B."/>
            <person name="Sodergren E.J."/>
            <person name="Worley K.C."/>
            <person name="Rives C.M."/>
            <person name="Gorrell J.H."/>
            <person name="Metzker M.L."/>
            <person name="Naylor S.L."/>
            <person name="Kucherlapati R.S."/>
            <person name="Nelson D.L."/>
            <person name="Weinstock G.M."/>
            <person name="Sakaki Y."/>
            <person name="Fujiyama A."/>
            <person name="Hattori M."/>
            <person name="Yada T."/>
            <person name="Toyoda A."/>
            <person name="Itoh T."/>
            <person name="Kawagoe C."/>
            <person name="Watanabe H."/>
            <person name="Totoki Y."/>
            <person name="Taylor T."/>
            <person name="Weissenbach J."/>
            <person name="Heilig R."/>
            <person name="Saurin W."/>
            <person name="Artiguenave F."/>
            <person name="Brottier P."/>
            <person name="Bruls T."/>
            <person name="Pelletier E."/>
            <person name="Robert C."/>
            <person name="Wincker P."/>
            <person name="Smith D.R."/>
            <person name="Doucette-Stamm L."/>
            <person name="Rubenfield M."/>
            <person name="Weinstock K."/>
            <person name="Lee H.M."/>
            <person name="Dubois J."/>
            <person name="Rosenthal A."/>
            <person name="Platzer M."/>
            <person name="Nyakatura G."/>
            <person name="Taudien S."/>
            <person name="Rump A."/>
            <person name="Yang H."/>
            <person name="Yu J."/>
            <person name="Wang J."/>
            <person name="Huang G."/>
            <person name="Gu J."/>
            <person name="Hood L."/>
            <person name="Rowen L."/>
            <person name="Madan A."/>
            <person name="Qin S."/>
            <person name="Davis R.W."/>
            <person name="Federspiel N.A."/>
            <person name="Abola A.P."/>
            <person name="Proctor M.J."/>
            <person name="Myers R.M."/>
            <person name="Schmutz J."/>
            <person name="Dickson M."/>
            <person name="Grimwood J."/>
            <person name="Cox D.R."/>
            <person name="Olson M.V."/>
            <person name="Kaul R."/>
            <person name="Raymond C."/>
            <person name="Shimizu N."/>
            <person name="Kawasaki K."/>
            <person name="Minoshima S."/>
            <person name="Evans G.A."/>
            <person name="Athanasiou M."/>
            <person name="Schultz R."/>
            <person name="Roe B.A."/>
            <person name="Chen F."/>
            <person name="Pan H."/>
            <person name="Ramser J."/>
            <person name="Lehrach H."/>
            <person name="Reinhardt R."/>
            <person name="McCombie W.R."/>
            <person name="de la Bastide M."/>
            <person name="Dedhia N."/>
            <person name="Blocker H."/>
            <person name="Hornischer K."/>
            <person name="Nordsiek G."/>
            <person name="Agarwala R."/>
            <person name="Aravind L."/>
            <person name="Bailey J.A."/>
            <person name="Bateman A."/>
            <person name="Batzoglou S."/>
            <person name="Birney E."/>
            <person name="Bork P."/>
            <person name="Brown D.G."/>
            <person name="Burge C.B."/>
            <person name="Cerutti L."/>
            <person name="Chen H.C."/>
            <person name="Church D."/>
            <person name="Clamp M."/>
            <person name="Copley R.R."/>
            <person name="Doerks T."/>
            <person name="Eddy S.R."/>
            <person name="Eichler E.E."/>
            <person name="Furey T.S."/>
            <person name="Galagan J."/>
            <person name="Gilbert J.G."/>
            <person name="Harmon C."/>
            <person name="Hayashizaki Y."/>
            <person name="Haussler D."/>
            <person name="Hermjakob H."/>
            <person name="Hokamp K."/>
            <person name="Jang W."/>
            <person name="Johnson L.S."/>
            <person name="Jones T.A."/>
            <person name="Kasif S."/>
            <person name="Kaspryzk A."/>
            <person name="Kennedy S."/>
            <person name="Kent W.J."/>
            <person name="Kitts P."/>
            <person name="Koonin E.V."/>
            <person name="Korf I."/>
            <person name="Kulp D."/>
            <person name="Lancet D."/>
            <person name="Lowe T.M."/>
            <person name="McLysaght A."/>
            <person name="Mikkelsen T."/>
            <person name="Moran J.V."/>
            <person name="Mulder N."/>
            <person name="Pollara V.J."/>
            <person name="Ponting C.P."/>
            <person name="Schuler G."/>
            <person name="Schultz J."/>
            <person name="Slater G."/>
            <person name="Smit A.F."/>
            <person name="Stupka E."/>
            <person name="Szustakowski J."/>
            <person name="Thierry-Mieg D."/>
            <person name="Thierry-Mieg J."/>
            <person name="Wagner L."/>
            <person name="Wallis J."/>
            <person name="Wheeler R."/>
            <person name="Williams A."/>
            <person name="Wolf Y.I."/>
            <person name="Wolfe K.H."/>
            <person name="Yang S.P."/>
            <person name="Yeh R.F."/>
            <person name="Collins F."/>
            <person name="Guyer M.S."/>
            <person name="Peterson J."/>
            <person name="Felsenfeld A."/>
            <person name="Wetterstrand K.A."/>
            <person name="Patrinos A."/>
            <person name="Morgan M.J."/>
            <person name="de Jong P."/>
            <person name="Catanese J.J."/>
            <person name="Osoegawa K."/>
            <person name="Shizuya H."/>
            <person name="Choi S."/>
            <person name="Chen Y.J."/>
        </authorList>
    </citation>
    <scope>NUCLEOTIDE SEQUENCE [LARGE SCALE GENOMIC DNA]</scope>
</reference>
<evidence type="ECO:0000256" key="6">
    <source>
        <dbReference type="ARBA" id="ARBA00038222"/>
    </source>
</evidence>
<dbReference type="InterPro" id="IPR050831">
    <property type="entry name" value="CEA_cell_adhesion"/>
</dbReference>
<dbReference type="HGNC" id="HGNC:9520">
    <property type="gene designation" value="PSG3"/>
</dbReference>
<dbReference type="FunFam" id="2.60.40.10:FF:000517">
    <property type="entry name" value="Carcinoembryonic antigen-related cell adhesion molecule 1"/>
    <property type="match status" value="1"/>
</dbReference>
<evidence type="ECO:0000256" key="7">
    <source>
        <dbReference type="SAM" id="SignalP"/>
    </source>
</evidence>
<dbReference type="GeneTree" id="ENSGT01100000263479"/>
<dbReference type="EMBL" id="AC005337">
    <property type="status" value="NOT_ANNOTATED_CDS"/>
    <property type="molecule type" value="Genomic_DNA"/>
</dbReference>